<evidence type="ECO:0000256" key="9">
    <source>
        <dbReference type="ARBA" id="ARBA00023146"/>
    </source>
</evidence>
<comment type="similarity">
    <text evidence="1 11">Belongs to the phenylalanyl-tRNA synthetase beta subunit family. Type 1 subfamily.</text>
</comment>
<feature type="binding site" evidence="11">
    <location>
        <position position="350"/>
    </location>
    <ligand>
        <name>Mg(2+)</name>
        <dbReference type="ChEBI" id="CHEBI:18420"/>
        <note>shared with alpha subunit</note>
    </ligand>
</feature>
<dbReference type="InterPro" id="IPR009061">
    <property type="entry name" value="DNA-bd_dom_put_sf"/>
</dbReference>
<evidence type="ECO:0000256" key="1">
    <source>
        <dbReference type="ARBA" id="ARBA00008653"/>
    </source>
</evidence>
<comment type="cofactor">
    <cofactor evidence="11">
        <name>Mg(2+)</name>
        <dbReference type="ChEBI" id="CHEBI:18420"/>
    </cofactor>
    <text evidence="11">Binds 2 magnesium ions per tetramer.</text>
</comment>
<dbReference type="SUPFAM" id="SSF56037">
    <property type="entry name" value="PheT/TilS domain"/>
    <property type="match status" value="1"/>
</dbReference>
<dbReference type="PANTHER" id="PTHR10947">
    <property type="entry name" value="PHENYLALANYL-TRNA SYNTHETASE BETA CHAIN AND LEUCINE-RICH REPEAT-CONTAINING PROTEIN 47"/>
    <property type="match status" value="1"/>
</dbReference>
<feature type="binding site" evidence="11">
    <location>
        <position position="354"/>
    </location>
    <ligand>
        <name>Mg(2+)</name>
        <dbReference type="ChEBI" id="CHEBI:18420"/>
        <note>shared with alpha subunit</note>
    </ligand>
</feature>
<feature type="binding site" evidence="11">
    <location>
        <position position="353"/>
    </location>
    <ligand>
        <name>Mg(2+)</name>
        <dbReference type="ChEBI" id="CHEBI:18420"/>
        <note>shared with alpha subunit</note>
    </ligand>
</feature>
<evidence type="ECO:0000259" key="13">
    <source>
        <dbReference type="PROSITE" id="PS51483"/>
    </source>
</evidence>
<dbReference type="EC" id="6.1.1.20" evidence="11"/>
<dbReference type="PROSITE" id="PS51447">
    <property type="entry name" value="FDX_ACB"/>
    <property type="match status" value="1"/>
</dbReference>
<dbReference type="GO" id="GO:0005524">
    <property type="term" value="F:ATP binding"/>
    <property type="evidence" value="ECO:0007669"/>
    <property type="project" value="UniProtKB-UniRule"/>
</dbReference>
<keyword evidence="11" id="KW-0963">Cytoplasm</keyword>
<keyword evidence="7 11" id="KW-0460">Magnesium</keyword>
<comment type="caution">
    <text evidence="14">The sequence shown here is derived from an EMBL/GenBank/DDBJ whole genome shotgun (WGS) entry which is preliminary data.</text>
</comment>
<dbReference type="NCBIfam" id="TIGR00472">
    <property type="entry name" value="pheT_bact"/>
    <property type="match status" value="1"/>
</dbReference>
<reference evidence="14 15" key="1">
    <citation type="journal article" date="2015" name="Nature">
        <title>rRNA introns, odd ribosomes, and small enigmatic genomes across a large radiation of phyla.</title>
        <authorList>
            <person name="Brown C.T."/>
            <person name="Hug L.A."/>
            <person name="Thomas B.C."/>
            <person name="Sharon I."/>
            <person name="Castelle C.J."/>
            <person name="Singh A."/>
            <person name="Wilkins M.J."/>
            <person name="Williams K.H."/>
            <person name="Banfield J.F."/>
        </authorList>
    </citation>
    <scope>NUCLEOTIDE SEQUENCE [LARGE SCALE GENOMIC DNA]</scope>
</reference>
<evidence type="ECO:0000256" key="8">
    <source>
        <dbReference type="ARBA" id="ARBA00022917"/>
    </source>
</evidence>
<dbReference type="SUPFAM" id="SSF55681">
    <property type="entry name" value="Class II aaRS and biotin synthetases"/>
    <property type="match status" value="1"/>
</dbReference>
<sequence>MDIKIPDTWLRDFLKTKATSSEVAKYLSLSGPSVEKIEKSVYFIEVTTNRVDIASVVGVAREAAAILPQFGVKARLQPVKLPLLKFSNKVGYLEAEVNHNLCPRFSAVLIKNVQIGQSPDWMKDRLAAVGVRPINNVVDISNYVMHELGQPVHTFDYDKIRGAKMILMESRKGERLTTLDGKTHTLSGGDIVIEDGEGRLIDLAGIMGGGNSAVDEGTKNVLLFVQTYNPVNIRQTSMSLAQRTEAATLFEKGLDPELVTDGIGRGIELFVKLTGGKAEKEILDIYPNPYKAKKVTTDIDFIASRLGTGVEKEKISQILRSLGFETAWRGKILEVLVPSFRAGDIEIPEDVVEEIARLYGYHNLPSELMPGDLPEPLKDAPFGFEEKVKNILKGYGGVEVYTFSLVALEEAPTGLKLKNPLGKESEYLRTSLMPSLLTAARQNAGEKEPFHLFEMANVYLPKKGDLPDEKMTLGGIFANTSFREAKGVVEGLVGELNVKSEIFSEDAAHYLPNRHIYLKVKGKILGEFGELSQGYLYYEFDAEALREAYREIESFKPIPKYPAQIEDLTFSFPSRTKIGEVIDYVFSSNKSVAKMELGDIYNENYTFRLWYQHPDKTLTDIEVEKVRNQLTKGLKNKFGAIVKS</sequence>
<dbReference type="InterPro" id="IPR045060">
    <property type="entry name" value="Phe-tRNA-ligase_IIc_bsu"/>
</dbReference>
<dbReference type="Pfam" id="PF03484">
    <property type="entry name" value="B5"/>
    <property type="match status" value="1"/>
</dbReference>
<dbReference type="SMART" id="SM00874">
    <property type="entry name" value="B5"/>
    <property type="match status" value="1"/>
</dbReference>
<dbReference type="Gene3D" id="3.50.40.10">
    <property type="entry name" value="Phenylalanyl-trna Synthetase, Chain B, domain 3"/>
    <property type="match status" value="1"/>
</dbReference>
<evidence type="ECO:0000256" key="11">
    <source>
        <dbReference type="HAMAP-Rule" id="MF_00283"/>
    </source>
</evidence>
<dbReference type="PATRIC" id="fig|1618598.3.peg.263"/>
<evidence type="ECO:0000256" key="2">
    <source>
        <dbReference type="ARBA" id="ARBA00011209"/>
    </source>
</evidence>
<accession>A0A0G1M6U8</accession>
<dbReference type="InterPro" id="IPR004532">
    <property type="entry name" value="Phe-tRNA-ligase_IIc_bsu_bact"/>
</dbReference>
<evidence type="ECO:0000313" key="14">
    <source>
        <dbReference type="EMBL" id="KKU03832.1"/>
    </source>
</evidence>
<proteinExistence type="inferred from homology"/>
<feature type="binding site" evidence="11">
    <location>
        <position position="344"/>
    </location>
    <ligand>
        <name>Mg(2+)</name>
        <dbReference type="ChEBI" id="CHEBI:18420"/>
        <note>shared with alpha subunit</note>
    </ligand>
</feature>
<dbReference type="GO" id="GO:0000287">
    <property type="term" value="F:magnesium ion binding"/>
    <property type="evidence" value="ECO:0007669"/>
    <property type="project" value="UniProtKB-UniRule"/>
</dbReference>
<keyword evidence="5 11" id="KW-0547">Nucleotide-binding</keyword>
<dbReference type="InterPro" id="IPR041616">
    <property type="entry name" value="PheRS_beta_core"/>
</dbReference>
<evidence type="ECO:0000256" key="4">
    <source>
        <dbReference type="ARBA" id="ARBA00022723"/>
    </source>
</evidence>
<name>A0A0G1M6U8_9BACT</name>
<dbReference type="Gene3D" id="3.30.56.10">
    <property type="match status" value="2"/>
</dbReference>
<feature type="domain" description="B5" evidence="13">
    <location>
        <begin position="290"/>
        <end position="366"/>
    </location>
</feature>
<dbReference type="InterPro" id="IPR005147">
    <property type="entry name" value="tRNA_synthase_B5-dom"/>
</dbReference>
<dbReference type="Pfam" id="PF03147">
    <property type="entry name" value="FDX-ACB"/>
    <property type="match status" value="1"/>
</dbReference>
<dbReference type="Pfam" id="PF17759">
    <property type="entry name" value="tRNA_synthFbeta"/>
    <property type="match status" value="1"/>
</dbReference>
<keyword evidence="9 11" id="KW-0030">Aminoacyl-tRNA synthetase</keyword>
<organism evidence="14 15">
    <name type="scientific">Candidatus Woesebacteria bacterium GW2011_GWE1_45_18</name>
    <dbReference type="NCBI Taxonomy" id="1618598"/>
    <lineage>
        <taxon>Bacteria</taxon>
        <taxon>Candidatus Woeseibacteriota</taxon>
    </lineage>
</organism>
<comment type="subunit">
    <text evidence="2 11">Tetramer of two alpha and two beta subunits.</text>
</comment>
<dbReference type="InterPro" id="IPR036690">
    <property type="entry name" value="Fdx_antiC-bd_sf"/>
</dbReference>
<dbReference type="AlphaFoldDB" id="A0A0G1M6U8"/>
<dbReference type="Pfam" id="PF03483">
    <property type="entry name" value="B3_4"/>
    <property type="match status" value="1"/>
</dbReference>
<evidence type="ECO:0000256" key="5">
    <source>
        <dbReference type="ARBA" id="ARBA00022741"/>
    </source>
</evidence>
<evidence type="ECO:0000256" key="7">
    <source>
        <dbReference type="ARBA" id="ARBA00022842"/>
    </source>
</evidence>
<feature type="domain" description="FDX-ACB" evidence="12">
    <location>
        <begin position="559"/>
        <end position="643"/>
    </location>
</feature>
<dbReference type="SMART" id="SM00896">
    <property type="entry name" value="FDX-ACB"/>
    <property type="match status" value="1"/>
</dbReference>
<dbReference type="Gene3D" id="3.30.70.380">
    <property type="entry name" value="Ferrodoxin-fold anticodon-binding domain"/>
    <property type="match status" value="1"/>
</dbReference>
<dbReference type="GO" id="GO:0003723">
    <property type="term" value="F:RNA binding"/>
    <property type="evidence" value="ECO:0007669"/>
    <property type="project" value="InterPro"/>
</dbReference>
<dbReference type="GO" id="GO:0009328">
    <property type="term" value="C:phenylalanine-tRNA ligase complex"/>
    <property type="evidence" value="ECO:0007669"/>
    <property type="project" value="TreeGrafter"/>
</dbReference>
<dbReference type="Gene3D" id="3.30.930.10">
    <property type="entry name" value="Bira Bifunctional Protein, Domain 2"/>
    <property type="match status" value="1"/>
</dbReference>
<comment type="subcellular location">
    <subcellularLocation>
        <location evidence="11">Cytoplasm</location>
    </subcellularLocation>
</comment>
<dbReference type="EMBL" id="LCKQ01000009">
    <property type="protein sequence ID" value="KKU03832.1"/>
    <property type="molecule type" value="Genomic_DNA"/>
</dbReference>
<evidence type="ECO:0000259" key="12">
    <source>
        <dbReference type="PROSITE" id="PS51447"/>
    </source>
</evidence>
<keyword evidence="3 11" id="KW-0436">Ligase</keyword>
<dbReference type="PANTHER" id="PTHR10947:SF0">
    <property type="entry name" value="PHENYLALANINE--TRNA LIGASE BETA SUBUNIT"/>
    <property type="match status" value="1"/>
</dbReference>
<evidence type="ECO:0000256" key="10">
    <source>
        <dbReference type="ARBA" id="ARBA00049255"/>
    </source>
</evidence>
<dbReference type="InterPro" id="IPR005146">
    <property type="entry name" value="B3/B4_tRNA-bd"/>
</dbReference>
<dbReference type="InterPro" id="IPR005121">
    <property type="entry name" value="Fdx_antiC-bd"/>
</dbReference>
<keyword evidence="6 11" id="KW-0067">ATP-binding</keyword>
<gene>
    <name evidence="11" type="primary">pheT</name>
    <name evidence="14" type="ORF">UX03_C0009G0004</name>
</gene>
<dbReference type="PROSITE" id="PS51483">
    <property type="entry name" value="B5"/>
    <property type="match status" value="1"/>
</dbReference>
<protein>
    <recommendedName>
        <fullName evidence="11">Phenylalanine--tRNA ligase beta subunit</fullName>
        <ecNumber evidence="11">6.1.1.20</ecNumber>
    </recommendedName>
    <alternativeName>
        <fullName evidence="11">Phenylalanyl-tRNA synthetase beta subunit</fullName>
        <shortName evidence="11">PheRS</shortName>
    </alternativeName>
</protein>
<dbReference type="InterPro" id="IPR020825">
    <property type="entry name" value="Phe-tRNA_synthase-like_B3/B4"/>
</dbReference>
<keyword evidence="8 11" id="KW-0648">Protein biosynthesis</keyword>
<evidence type="ECO:0000313" key="15">
    <source>
        <dbReference type="Proteomes" id="UP000034086"/>
    </source>
</evidence>
<evidence type="ECO:0000256" key="6">
    <source>
        <dbReference type="ARBA" id="ARBA00022840"/>
    </source>
</evidence>
<dbReference type="SUPFAM" id="SSF54991">
    <property type="entry name" value="Anticodon-binding domain of PheRS"/>
    <property type="match status" value="1"/>
</dbReference>
<dbReference type="HAMAP" id="MF_00283">
    <property type="entry name" value="Phe_tRNA_synth_beta1"/>
    <property type="match status" value="1"/>
</dbReference>
<comment type="catalytic activity">
    <reaction evidence="10 11">
        <text>tRNA(Phe) + L-phenylalanine + ATP = L-phenylalanyl-tRNA(Phe) + AMP + diphosphate + H(+)</text>
        <dbReference type="Rhea" id="RHEA:19413"/>
        <dbReference type="Rhea" id="RHEA-COMP:9668"/>
        <dbReference type="Rhea" id="RHEA-COMP:9699"/>
        <dbReference type="ChEBI" id="CHEBI:15378"/>
        <dbReference type="ChEBI" id="CHEBI:30616"/>
        <dbReference type="ChEBI" id="CHEBI:33019"/>
        <dbReference type="ChEBI" id="CHEBI:58095"/>
        <dbReference type="ChEBI" id="CHEBI:78442"/>
        <dbReference type="ChEBI" id="CHEBI:78531"/>
        <dbReference type="ChEBI" id="CHEBI:456215"/>
        <dbReference type="EC" id="6.1.1.20"/>
    </reaction>
</comment>
<dbReference type="GO" id="GO:0004826">
    <property type="term" value="F:phenylalanine-tRNA ligase activity"/>
    <property type="evidence" value="ECO:0007669"/>
    <property type="project" value="UniProtKB-UniRule"/>
</dbReference>
<evidence type="ECO:0000256" key="3">
    <source>
        <dbReference type="ARBA" id="ARBA00022598"/>
    </source>
</evidence>
<dbReference type="Proteomes" id="UP000034086">
    <property type="component" value="Unassembled WGS sequence"/>
</dbReference>
<dbReference type="GO" id="GO:0006432">
    <property type="term" value="P:phenylalanyl-tRNA aminoacylation"/>
    <property type="evidence" value="ECO:0007669"/>
    <property type="project" value="UniProtKB-UniRule"/>
</dbReference>
<dbReference type="SUPFAM" id="SSF46955">
    <property type="entry name" value="Putative DNA-binding domain"/>
    <property type="match status" value="2"/>
</dbReference>
<dbReference type="SMART" id="SM00873">
    <property type="entry name" value="B3_4"/>
    <property type="match status" value="1"/>
</dbReference>
<dbReference type="InterPro" id="IPR045864">
    <property type="entry name" value="aa-tRNA-synth_II/BPL/LPL"/>
</dbReference>
<keyword evidence="4 11" id="KW-0479">Metal-binding</keyword>